<dbReference type="Proteomes" id="UP000195569">
    <property type="component" value="Unassembled WGS sequence"/>
</dbReference>
<dbReference type="InterPro" id="IPR016920">
    <property type="entry name" value="UCP029477"/>
</dbReference>
<sequence length="150" mass="16497">MTTNIIVLLNALIETSKDGEREFMKAAKEVRHSSVNDALLESAELCSRDARELHNLVLELGGRPKSDGSVAGMLHRGWLGLKSAVGGLTDHAILADCEKEEDAAEKRFHDALEQDLPADVNAVVERLYLGLAQDHDRIRALRDQYAPVKA</sequence>
<accession>A0A1N7S2C4</accession>
<feature type="domain" description="DUF2383" evidence="1">
    <location>
        <begin position="6"/>
        <end position="114"/>
    </location>
</feature>
<dbReference type="InterPro" id="IPR011971">
    <property type="entry name" value="CHP02284"/>
</dbReference>
<dbReference type="InterPro" id="IPR019052">
    <property type="entry name" value="DUF2383"/>
</dbReference>
<dbReference type="Gene3D" id="1.20.1260.10">
    <property type="match status" value="1"/>
</dbReference>
<dbReference type="NCBIfam" id="TIGR02284">
    <property type="entry name" value="PA2169 family four-helix-bundle protein"/>
    <property type="match status" value="1"/>
</dbReference>
<dbReference type="AlphaFoldDB" id="A0A1N7S2C4"/>
<keyword evidence="3" id="KW-1185">Reference proteome</keyword>
<dbReference type="RefSeq" id="WP_087734952.1">
    <property type="nucleotide sequence ID" value="NZ_CYGY02000030.1"/>
</dbReference>
<protein>
    <recommendedName>
        <fullName evidence="1">DUF2383 domain-containing protein</fullName>
    </recommendedName>
</protein>
<name>A0A1N7S2C4_9BURK</name>
<evidence type="ECO:0000313" key="2">
    <source>
        <dbReference type="EMBL" id="SIT41487.1"/>
    </source>
</evidence>
<dbReference type="InterPro" id="IPR012347">
    <property type="entry name" value="Ferritin-like"/>
</dbReference>
<organism evidence="2 3">
    <name type="scientific">Paraburkholderia piptadeniae</name>
    <dbReference type="NCBI Taxonomy" id="1701573"/>
    <lineage>
        <taxon>Bacteria</taxon>
        <taxon>Pseudomonadati</taxon>
        <taxon>Pseudomonadota</taxon>
        <taxon>Betaproteobacteria</taxon>
        <taxon>Burkholderiales</taxon>
        <taxon>Burkholderiaceae</taxon>
        <taxon>Paraburkholderia</taxon>
    </lineage>
</organism>
<dbReference type="PIRSF" id="PIRSF029477">
    <property type="entry name" value="UCP029477"/>
    <property type="match status" value="1"/>
</dbReference>
<dbReference type="Pfam" id="PF09537">
    <property type="entry name" value="DUF2383"/>
    <property type="match status" value="1"/>
</dbReference>
<evidence type="ECO:0000313" key="3">
    <source>
        <dbReference type="Proteomes" id="UP000195569"/>
    </source>
</evidence>
<comment type="caution">
    <text evidence="2">The sequence shown here is derived from an EMBL/GenBank/DDBJ whole genome shotgun (WGS) entry which is preliminary data.</text>
</comment>
<dbReference type="EMBL" id="CYGY02000030">
    <property type="protein sequence ID" value="SIT41487.1"/>
    <property type="molecule type" value="Genomic_DNA"/>
</dbReference>
<dbReference type="OrthoDB" id="282393at2"/>
<proteinExistence type="predicted"/>
<gene>
    <name evidence="2" type="ORF">BN2476_300032</name>
</gene>
<evidence type="ECO:0000259" key="1">
    <source>
        <dbReference type="Pfam" id="PF09537"/>
    </source>
</evidence>
<reference evidence="2" key="1">
    <citation type="submission" date="2016-12" db="EMBL/GenBank/DDBJ databases">
        <authorList>
            <person name="Moulin L."/>
        </authorList>
    </citation>
    <scope>NUCLEOTIDE SEQUENCE [LARGE SCALE GENOMIC DNA]</scope>
    <source>
        <strain evidence="2">STM 7183</strain>
    </source>
</reference>